<dbReference type="InterPro" id="IPR010686">
    <property type="entry name" value="OBAP-like"/>
</dbReference>
<protein>
    <recommendedName>
        <fullName evidence="4">DUF1264-domain-containing protein</fullName>
    </recommendedName>
</protein>
<sequence length="251" mass="28897">MSAVAGSISNVAATLLKFSPTAWIKSWLLYVGIQTHVRGTIDPELKPLHNVCEYLNALHIYTDEARRGEVRTVESYHFCSHVRKDLRQCLIYDSCKPDARLIGVEYMIPKSKYLELPEEEQKLWHSHEFEVQSGMLVLPTPETHRGQADKWEKLETQALSEVVGLYGKIFHFWQIDRGDELPFGMPRLMGSLTEFKQLNVDEALKDRDERFGVSVQHKREVRQGIEGPGIPENADSWWKEAKKQKLGIYSS</sequence>
<gene>
    <name evidence="2" type="ORF">LTR05_002611</name>
</gene>
<evidence type="ECO:0008006" key="4">
    <source>
        <dbReference type="Google" id="ProtNLM"/>
    </source>
</evidence>
<comment type="caution">
    <text evidence="2">The sequence shown here is derived from an EMBL/GenBank/DDBJ whole genome shotgun (WGS) entry which is preliminary data.</text>
</comment>
<name>A0AAN7Y7U9_9EURO</name>
<dbReference type="Proteomes" id="UP001309876">
    <property type="component" value="Unassembled WGS sequence"/>
</dbReference>
<dbReference type="PANTHER" id="PTHR31360">
    <property type="match status" value="1"/>
</dbReference>
<evidence type="ECO:0000313" key="2">
    <source>
        <dbReference type="EMBL" id="KAK5088393.1"/>
    </source>
</evidence>
<dbReference type="Pfam" id="PF06884">
    <property type="entry name" value="DUF1264"/>
    <property type="match status" value="1"/>
</dbReference>
<dbReference type="AlphaFoldDB" id="A0AAN7Y7U9"/>
<reference evidence="2 3" key="1">
    <citation type="submission" date="2023-08" db="EMBL/GenBank/DDBJ databases">
        <title>Black Yeasts Isolated from many extreme environments.</title>
        <authorList>
            <person name="Coleine C."/>
            <person name="Stajich J.E."/>
            <person name="Selbmann L."/>
        </authorList>
    </citation>
    <scope>NUCLEOTIDE SEQUENCE [LARGE SCALE GENOMIC DNA]</scope>
    <source>
        <strain evidence="2 3">CCFEE 5910</strain>
    </source>
</reference>
<keyword evidence="3" id="KW-1185">Reference proteome</keyword>
<organism evidence="2 3">
    <name type="scientific">Lithohypha guttulata</name>
    <dbReference type="NCBI Taxonomy" id="1690604"/>
    <lineage>
        <taxon>Eukaryota</taxon>
        <taxon>Fungi</taxon>
        <taxon>Dikarya</taxon>
        <taxon>Ascomycota</taxon>
        <taxon>Pezizomycotina</taxon>
        <taxon>Eurotiomycetes</taxon>
        <taxon>Chaetothyriomycetidae</taxon>
        <taxon>Chaetothyriales</taxon>
        <taxon>Trichomeriaceae</taxon>
        <taxon>Lithohypha</taxon>
    </lineage>
</organism>
<comment type="similarity">
    <text evidence="1">Belongs to the OBAP family.</text>
</comment>
<evidence type="ECO:0000313" key="3">
    <source>
        <dbReference type="Proteomes" id="UP001309876"/>
    </source>
</evidence>
<dbReference type="EMBL" id="JAVRRJ010000002">
    <property type="protein sequence ID" value="KAK5088393.1"/>
    <property type="molecule type" value="Genomic_DNA"/>
</dbReference>
<evidence type="ECO:0000256" key="1">
    <source>
        <dbReference type="ARBA" id="ARBA00009740"/>
    </source>
</evidence>
<accession>A0AAN7Y7U9</accession>
<proteinExistence type="inferred from homology"/>
<dbReference type="PANTHER" id="PTHR31360:SF0">
    <property type="entry name" value="OIL BODY-ASSOCIATED PROTEIN 1B"/>
    <property type="match status" value="1"/>
</dbReference>